<evidence type="ECO:0000256" key="1">
    <source>
        <dbReference type="SAM" id="SignalP"/>
    </source>
</evidence>
<accession>A0ABW6KJC8</accession>
<dbReference type="Proteomes" id="UP001601059">
    <property type="component" value="Unassembled WGS sequence"/>
</dbReference>
<name>A0ABW6KJC8_9BACI</name>
<feature type="signal peptide" evidence="1">
    <location>
        <begin position="1"/>
        <end position="23"/>
    </location>
</feature>
<dbReference type="EMBL" id="JBIACK010000012">
    <property type="protein sequence ID" value="MFE8702960.1"/>
    <property type="molecule type" value="Genomic_DNA"/>
</dbReference>
<keyword evidence="1" id="KW-0732">Signal</keyword>
<organism evidence="2 3">
    <name type="scientific">Cytobacillus spartinae</name>
    <dbReference type="NCBI Taxonomy" id="3299023"/>
    <lineage>
        <taxon>Bacteria</taxon>
        <taxon>Bacillati</taxon>
        <taxon>Bacillota</taxon>
        <taxon>Bacilli</taxon>
        <taxon>Bacillales</taxon>
        <taxon>Bacillaceae</taxon>
        <taxon>Cytobacillus</taxon>
    </lineage>
</organism>
<evidence type="ECO:0008006" key="4">
    <source>
        <dbReference type="Google" id="ProtNLM"/>
    </source>
</evidence>
<evidence type="ECO:0000313" key="3">
    <source>
        <dbReference type="Proteomes" id="UP001601059"/>
    </source>
</evidence>
<sequence>MKLLKASALVVSLILLLTSCSQAEQEEAKPAETEITIKPYTLSEKEKVLISKTNVQFIEYFVMDGTLKENDDLIYELEIYENGELLEEGLGSHGEVKSHFDDEIISFGIQDSGTENKVSTLLVGMPGGIASTAREHEMTLTGLSKLINDKITLEKDKPVYLAAWTGTTQNSLRTIGSENGELPEGIKEAELAFVYKIMLIDEKK</sequence>
<dbReference type="PROSITE" id="PS51257">
    <property type="entry name" value="PROKAR_LIPOPROTEIN"/>
    <property type="match status" value="1"/>
</dbReference>
<feature type="chain" id="PRO_5045262299" description="Lipoprotein" evidence="1">
    <location>
        <begin position="24"/>
        <end position="204"/>
    </location>
</feature>
<reference evidence="2 3" key="1">
    <citation type="submission" date="2024-08" db="EMBL/GenBank/DDBJ databases">
        <title>Two novel Cytobacillus novel species.</title>
        <authorList>
            <person name="Liu G."/>
        </authorList>
    </citation>
    <scope>NUCLEOTIDE SEQUENCE [LARGE SCALE GENOMIC DNA]</scope>
    <source>
        <strain evidence="2 3">FJAT-54145</strain>
    </source>
</reference>
<comment type="caution">
    <text evidence="2">The sequence shown here is derived from an EMBL/GenBank/DDBJ whole genome shotgun (WGS) entry which is preliminary data.</text>
</comment>
<proteinExistence type="predicted"/>
<evidence type="ECO:0000313" key="2">
    <source>
        <dbReference type="EMBL" id="MFE8702960.1"/>
    </source>
</evidence>
<dbReference type="RefSeq" id="WP_389363089.1">
    <property type="nucleotide sequence ID" value="NZ_JBIACK010000012.1"/>
</dbReference>
<keyword evidence="3" id="KW-1185">Reference proteome</keyword>
<gene>
    <name evidence="2" type="ORF">ACFYKX_20335</name>
</gene>
<protein>
    <recommendedName>
        <fullName evidence="4">Lipoprotein</fullName>
    </recommendedName>
</protein>